<reference evidence="3" key="1">
    <citation type="journal article" date="2014" name="Genome Biol. Evol.">
        <title>Pangenome evidence for extensive interdomain horizontal transfer affecting lineage core and shell genes in uncultured planktonic thaumarchaeota and euryarchaeota.</title>
        <authorList>
            <person name="Deschamps P."/>
            <person name="Zivanovic Y."/>
            <person name="Moreira D."/>
            <person name="Rodriguez-Valera F."/>
            <person name="Lopez-Garcia P."/>
        </authorList>
    </citation>
    <scope>NUCLEOTIDE SEQUENCE</scope>
</reference>
<organism evidence="3">
    <name type="scientific">uncultured marine group II/III euryarchaeote KM3_192_B10</name>
    <dbReference type="NCBI Taxonomy" id="1457963"/>
    <lineage>
        <taxon>Archaea</taxon>
        <taxon>Methanobacteriati</taxon>
        <taxon>Methanobacteriota</taxon>
        <taxon>environmental samples</taxon>
    </lineage>
</organism>
<dbReference type="Gene3D" id="3.40.50.300">
    <property type="entry name" value="P-loop containing nucleotide triphosphate hydrolases"/>
    <property type="match status" value="1"/>
</dbReference>
<gene>
    <name evidence="3" type="primary">parA</name>
    <name evidence="3" type="synonym">soj</name>
</gene>
<sequence length="353" mass="38376">MRLMERPAEWLGGSKPPPTPNFAPSPSRVFEPPLLLGAMMRDGDDSIPDAQPAPMVIDVEFEEQEVQIPQSREFGQAEIREPLDLPRAGPTPDGRARVVTVINQKGGVAKTTTVINVAAHLAIQGVKVLVVDCDSQGNCATGFGIDKARIRYGTRTLMLTPEDAIRARHATGVENLHLIVADRQLVGIEEELISQLGRERRLAEGLEALLPHYDLILIDTPPSLGLVSINALVASDSVVIPVQTEYFALEGLALLASTIREIRHRLNPRLGVDAVLLTMHAPTLLNGQVAAQVRETFPDLVVDPPIRRNIRLAEAPSHGTPIHIHAPKSAGGQDYLNLSNALMKVWGFGEKDE</sequence>
<dbReference type="FunFam" id="3.40.50.300:FF:000285">
    <property type="entry name" value="Sporulation initiation inhibitor Soj"/>
    <property type="match status" value="1"/>
</dbReference>
<accession>A0A075GXB1</accession>
<dbReference type="CDD" id="cd02042">
    <property type="entry name" value="ParAB_family"/>
    <property type="match status" value="1"/>
</dbReference>
<proteinExistence type="predicted"/>
<dbReference type="InterPro" id="IPR027417">
    <property type="entry name" value="P-loop_NTPase"/>
</dbReference>
<dbReference type="InterPro" id="IPR025669">
    <property type="entry name" value="AAA_dom"/>
</dbReference>
<evidence type="ECO:0000256" key="1">
    <source>
        <dbReference type="SAM" id="MobiDB-lite"/>
    </source>
</evidence>
<evidence type="ECO:0000313" key="3">
    <source>
        <dbReference type="EMBL" id="AIF06423.1"/>
    </source>
</evidence>
<dbReference type="EMBL" id="KF900769">
    <property type="protein sequence ID" value="AIF06423.1"/>
    <property type="molecule type" value="Genomic_DNA"/>
</dbReference>
<dbReference type="Pfam" id="PF13614">
    <property type="entry name" value="AAA_31"/>
    <property type="match status" value="1"/>
</dbReference>
<dbReference type="SUPFAM" id="SSF52540">
    <property type="entry name" value="P-loop containing nucleoside triphosphate hydrolases"/>
    <property type="match status" value="1"/>
</dbReference>
<dbReference type="InterPro" id="IPR050678">
    <property type="entry name" value="DNA_Partitioning_ATPase"/>
</dbReference>
<feature type="region of interest" description="Disordered" evidence="1">
    <location>
        <begin position="1"/>
        <end position="26"/>
    </location>
</feature>
<evidence type="ECO:0000259" key="2">
    <source>
        <dbReference type="Pfam" id="PF13614"/>
    </source>
</evidence>
<dbReference type="AlphaFoldDB" id="A0A075GXB1"/>
<dbReference type="PANTHER" id="PTHR13696:SF52">
    <property type="entry name" value="PARA FAMILY PROTEIN CT_582"/>
    <property type="match status" value="1"/>
</dbReference>
<dbReference type="PANTHER" id="PTHR13696">
    <property type="entry name" value="P-LOOP CONTAINING NUCLEOSIDE TRIPHOSPHATE HYDROLASE"/>
    <property type="match status" value="1"/>
</dbReference>
<protein>
    <submittedName>
        <fullName evidence="3">Chromosome partitioning protein (ParA, soj)</fullName>
    </submittedName>
</protein>
<feature type="domain" description="AAA" evidence="2">
    <location>
        <begin position="97"/>
        <end position="270"/>
    </location>
</feature>
<name>A0A075GXB1_9EURY</name>